<name>A0A0F9NWZ8_9ZZZZ</name>
<accession>A0A0F9NWZ8</accession>
<evidence type="ECO:0000313" key="1">
    <source>
        <dbReference type="EMBL" id="KKN22344.1"/>
    </source>
</evidence>
<reference evidence="1" key="1">
    <citation type="journal article" date="2015" name="Nature">
        <title>Complex archaea that bridge the gap between prokaryotes and eukaryotes.</title>
        <authorList>
            <person name="Spang A."/>
            <person name="Saw J.H."/>
            <person name="Jorgensen S.L."/>
            <person name="Zaremba-Niedzwiedzka K."/>
            <person name="Martijn J."/>
            <person name="Lind A.E."/>
            <person name="van Eijk R."/>
            <person name="Schleper C."/>
            <person name="Guy L."/>
            <person name="Ettema T.J."/>
        </authorList>
    </citation>
    <scope>NUCLEOTIDE SEQUENCE</scope>
</reference>
<protein>
    <submittedName>
        <fullName evidence="1">Uncharacterized protein</fullName>
    </submittedName>
</protein>
<dbReference type="EMBL" id="LAZR01003070">
    <property type="protein sequence ID" value="KKN22344.1"/>
    <property type="molecule type" value="Genomic_DNA"/>
</dbReference>
<organism evidence="1">
    <name type="scientific">marine sediment metagenome</name>
    <dbReference type="NCBI Taxonomy" id="412755"/>
    <lineage>
        <taxon>unclassified sequences</taxon>
        <taxon>metagenomes</taxon>
        <taxon>ecological metagenomes</taxon>
    </lineage>
</organism>
<sequence>MLKTPDQKTDERIEAAKTLARTGNRKDLQEYLRLRLEIEMKKWFFTFGFGQPHENCYHAIEAEDSGKARDKMFERFGAKWAMQYDSAEAAGVEKYNLREIK</sequence>
<comment type="caution">
    <text evidence="1">The sequence shown here is derived from an EMBL/GenBank/DDBJ whole genome shotgun (WGS) entry which is preliminary data.</text>
</comment>
<dbReference type="AlphaFoldDB" id="A0A0F9NWZ8"/>
<proteinExistence type="predicted"/>
<gene>
    <name evidence="1" type="ORF">LCGC14_0916100</name>
</gene>